<gene>
    <name evidence="2" type="ORF">MCOR_5497</name>
</gene>
<keyword evidence="3" id="KW-1185">Reference proteome</keyword>
<accession>A0A6J8ADE1</accession>
<evidence type="ECO:0000313" key="2">
    <source>
        <dbReference type="EMBL" id="CAC5364450.1"/>
    </source>
</evidence>
<protein>
    <submittedName>
        <fullName evidence="2">Uncharacterized protein</fullName>
    </submittedName>
</protein>
<reference evidence="2 3" key="1">
    <citation type="submission" date="2020-06" db="EMBL/GenBank/DDBJ databases">
        <authorList>
            <person name="Li R."/>
            <person name="Bekaert M."/>
        </authorList>
    </citation>
    <scope>NUCLEOTIDE SEQUENCE [LARGE SCALE GENOMIC DNA]</scope>
    <source>
        <strain evidence="3">wild</strain>
    </source>
</reference>
<keyword evidence="1" id="KW-0175">Coiled coil</keyword>
<organism evidence="2 3">
    <name type="scientific">Mytilus coruscus</name>
    <name type="common">Sea mussel</name>
    <dbReference type="NCBI Taxonomy" id="42192"/>
    <lineage>
        <taxon>Eukaryota</taxon>
        <taxon>Metazoa</taxon>
        <taxon>Spiralia</taxon>
        <taxon>Lophotrochozoa</taxon>
        <taxon>Mollusca</taxon>
        <taxon>Bivalvia</taxon>
        <taxon>Autobranchia</taxon>
        <taxon>Pteriomorphia</taxon>
        <taxon>Mytilida</taxon>
        <taxon>Mytiloidea</taxon>
        <taxon>Mytilidae</taxon>
        <taxon>Mytilinae</taxon>
        <taxon>Mytilus</taxon>
    </lineage>
</organism>
<sequence length="214" mass="24668">MESLSNRILHEVFIKVDGNVKELHRYICKLLKKPEQSVNNSSLHYKVKKVINEIKRLKKNCDKSQLETFYKQNFELPQQNLKRKSNEIISDDVSKSKQNKKSVCGDSCSETIKHLSNKVKQLNELKTSIDNLECMAEEKIENVTEETKMFIFRNSTKGKPFTDRLRQVYYCFRSRKIGLEHIAPLIISVLSLADITLTLDDLPSISTAAKLTSS</sequence>
<dbReference type="EMBL" id="CACVKT020000987">
    <property type="protein sequence ID" value="CAC5364450.1"/>
    <property type="molecule type" value="Genomic_DNA"/>
</dbReference>
<name>A0A6J8ADE1_MYTCO</name>
<feature type="coiled-coil region" evidence="1">
    <location>
        <begin position="115"/>
        <end position="142"/>
    </location>
</feature>
<dbReference type="AlphaFoldDB" id="A0A6J8ADE1"/>
<evidence type="ECO:0000313" key="3">
    <source>
        <dbReference type="Proteomes" id="UP000507470"/>
    </source>
</evidence>
<proteinExistence type="predicted"/>
<dbReference type="Proteomes" id="UP000507470">
    <property type="component" value="Unassembled WGS sequence"/>
</dbReference>
<evidence type="ECO:0000256" key="1">
    <source>
        <dbReference type="SAM" id="Coils"/>
    </source>
</evidence>